<proteinExistence type="predicted"/>
<name>A0ABS3J144_9HYPH</name>
<organism evidence="1 2">
    <name type="scientific">Jiella sonneratiae</name>
    <dbReference type="NCBI Taxonomy" id="2816856"/>
    <lineage>
        <taxon>Bacteria</taxon>
        <taxon>Pseudomonadati</taxon>
        <taxon>Pseudomonadota</taxon>
        <taxon>Alphaproteobacteria</taxon>
        <taxon>Hyphomicrobiales</taxon>
        <taxon>Aurantimonadaceae</taxon>
        <taxon>Jiella</taxon>
    </lineage>
</organism>
<keyword evidence="2" id="KW-1185">Reference proteome</keyword>
<gene>
    <name evidence="1" type="ORF">J1C47_07100</name>
</gene>
<sequence>MAQDKTAIALLEGGIGDRDGVRRHSNQRIAGARGQRFVRFAQRVRIRRQIVERDRRPVRKERQFEIVDVDDHRTTAARLDHHSQEEGGQARLGNDDEVVMLPCREGQRRGVEVLQADGRNGLDVPRTLGNRGPEFASIARPQRTDQVDLPVVFEEVVKDGPAAGGIMAEIPTDHRRTSASRLAVGKRRSGGLRGMGRTVRSLVDRAFQAADRCLRLLRPRRRDLEVVTQSKIANLI</sequence>
<accession>A0ABS3J144</accession>
<reference evidence="1 2" key="1">
    <citation type="submission" date="2021-03" db="EMBL/GenBank/DDBJ databases">
        <title>Whole genome sequence of Jiella sp. MQZ13P-4.</title>
        <authorList>
            <person name="Tuo L."/>
        </authorList>
    </citation>
    <scope>NUCLEOTIDE SEQUENCE [LARGE SCALE GENOMIC DNA]</scope>
    <source>
        <strain evidence="1 2">MQZ13P-4</strain>
    </source>
</reference>
<evidence type="ECO:0000313" key="1">
    <source>
        <dbReference type="EMBL" id="MBO0903405.1"/>
    </source>
</evidence>
<dbReference type="EMBL" id="JAFMPY010000005">
    <property type="protein sequence ID" value="MBO0903405.1"/>
    <property type="molecule type" value="Genomic_DNA"/>
</dbReference>
<protein>
    <submittedName>
        <fullName evidence="1">Uncharacterized protein</fullName>
    </submittedName>
</protein>
<dbReference type="Proteomes" id="UP000664288">
    <property type="component" value="Unassembled WGS sequence"/>
</dbReference>
<comment type="caution">
    <text evidence="1">The sequence shown here is derived from an EMBL/GenBank/DDBJ whole genome shotgun (WGS) entry which is preliminary data.</text>
</comment>
<evidence type="ECO:0000313" key="2">
    <source>
        <dbReference type="Proteomes" id="UP000664288"/>
    </source>
</evidence>
<dbReference type="RefSeq" id="WP_207350038.1">
    <property type="nucleotide sequence ID" value="NZ_JAFMPY010000005.1"/>
</dbReference>